<dbReference type="PANTHER" id="PTHR47926">
    <property type="entry name" value="PENTATRICOPEPTIDE REPEAT-CONTAINING PROTEIN"/>
    <property type="match status" value="1"/>
</dbReference>
<dbReference type="FunFam" id="1.25.40.10:FF:000353">
    <property type="entry name" value="Pentatricopeptide repeat-containing protein At4g39530"/>
    <property type="match status" value="1"/>
</dbReference>
<dbReference type="NCBIfam" id="TIGR00756">
    <property type="entry name" value="PPR"/>
    <property type="match status" value="5"/>
</dbReference>
<dbReference type="InterPro" id="IPR002885">
    <property type="entry name" value="PPR_rpt"/>
</dbReference>
<dbReference type="InterPro" id="IPR046848">
    <property type="entry name" value="E_motif"/>
</dbReference>
<protein>
    <submittedName>
        <fullName evidence="4">Pentatricopeptide repeat-containing protein At4g39530</fullName>
    </submittedName>
</protein>
<evidence type="ECO:0000256" key="1">
    <source>
        <dbReference type="ARBA" id="ARBA00022737"/>
    </source>
</evidence>
<dbReference type="AlphaFoldDB" id="A0A1U7YYW9"/>
<dbReference type="FunFam" id="1.25.40.10:FF:000031">
    <property type="entry name" value="Pentatricopeptide repeat-containing protein mitochondrial"/>
    <property type="match status" value="1"/>
</dbReference>
<evidence type="ECO:0000313" key="3">
    <source>
        <dbReference type="Proteomes" id="UP000189703"/>
    </source>
</evidence>
<comment type="similarity">
    <text evidence="2">Belongs to the PPR family. PCMP-E subfamily.</text>
</comment>
<dbReference type="eggNOG" id="KOG4197">
    <property type="taxonomic scope" value="Eukaryota"/>
</dbReference>
<dbReference type="Gene3D" id="1.25.40.10">
    <property type="entry name" value="Tetratricopeptide repeat domain"/>
    <property type="match status" value="5"/>
</dbReference>
<dbReference type="InterPro" id="IPR011990">
    <property type="entry name" value="TPR-like_helical_dom_sf"/>
</dbReference>
<sequence length="851" mass="95010">MSSRYPLTLLSRFSQRCGSITIGKLTSNFSTLFSSLLLSENGIHSIYESRAKRRELAQLLQSFGPNEPHLYHKNVHAQIIVLGFHSDIFLTNLLLKSYSKSSCLRSARLLFDAMPQRNLITWSSLISMYTQHFRGEDALTLFLEFQKYSLENPNEFILASVVCACTQLRAVAQATQVHGFAIRSGFDQDVYVGTSLIDFYSKNGDMQDARLVFDGLPIKTAVTWTAIITGYSQSGKSEISLQLFDQMRKTDVLPDRYVLSSVINACSLLGFLGGGKQIHAYVLRNGIQTDTSVMNTLIDFYLKCHMVKNGKKLFDLMIVKNVVTWTTMTAGYMKNSCDLDAMKLFSEMTHLGLKPDSYACTSILTSCGSLEALSQGKQVHSYTVKTNLDFDEFVSNSLIDMYAKCNSLADARKAFDDMDEHNVISYNAMIEGYARQERLYEALDLFQGMRLRSVNPSLLTCVSLFGLSASLSIIDLSKQIHGLIVKVGFSLDLYAGSALVDVYSKCLCIKDARLVFEEMNERDTVVWNAMVLGYTQNGQGEEALKLFLEMQFSRIKPDEFTFVGLVTAASDLASLIHGQQFHDHLIKTGLDMDPYVCNALVDMYAKCGSIEEARTTFDGSYQKDVACWNSMISRYAEHGHAEEALRMFECMEDEGIEPNYVTFVGVLSACSHVGLVETGLLHFDSMTSKFGIKPGTEHYACVVSLLGRAGKLCEAKEFIDQMPIKPAAIVWRSLLSACKIACNVEMGKYAAEMAISSDPNESGSYVLLSNIFASRSMWDDVEKVRKRMDCKGVVKEPGHSWIQINSKVHVFIARDKAHSQAGLIYSILGRLTKQIKEVGYIPDTSTILMDD</sequence>
<dbReference type="Proteomes" id="UP000189703">
    <property type="component" value="Unplaced"/>
</dbReference>
<dbReference type="Pfam" id="PF20431">
    <property type="entry name" value="E_motif"/>
    <property type="match status" value="1"/>
</dbReference>
<dbReference type="FunCoup" id="A0A1U7YYW9">
    <property type="interactions" value="394"/>
</dbReference>
<dbReference type="PANTHER" id="PTHR47926:SF527">
    <property type="entry name" value="PENTATRICOPEPTIDE REPEAT-CONTAINING PROTEIN"/>
    <property type="match status" value="1"/>
</dbReference>
<proteinExistence type="inferred from homology"/>
<dbReference type="FunFam" id="1.25.40.10:FF:000366">
    <property type="entry name" value="Pentatricopeptide (PPR) repeat-containing protein"/>
    <property type="match status" value="1"/>
</dbReference>
<dbReference type="KEGG" id="nnu:104587425"/>
<dbReference type="RefSeq" id="XP_010243341.1">
    <property type="nucleotide sequence ID" value="XM_010245039.1"/>
</dbReference>
<reference evidence="4" key="1">
    <citation type="submission" date="2025-08" db="UniProtKB">
        <authorList>
            <consortium name="RefSeq"/>
        </authorList>
    </citation>
    <scope>IDENTIFICATION</scope>
</reference>
<dbReference type="OrthoDB" id="1882346at2759"/>
<accession>A0A1U7YYW9</accession>
<dbReference type="STRING" id="4432.A0A1U7YYW9"/>
<dbReference type="Pfam" id="PF01535">
    <property type="entry name" value="PPR"/>
    <property type="match status" value="4"/>
</dbReference>
<dbReference type="OMA" id="IWNSMIF"/>
<dbReference type="GO" id="GO:0003723">
    <property type="term" value="F:RNA binding"/>
    <property type="evidence" value="ECO:0007669"/>
    <property type="project" value="InterPro"/>
</dbReference>
<dbReference type="GeneID" id="104587425"/>
<keyword evidence="3" id="KW-1185">Reference proteome</keyword>
<evidence type="ECO:0000256" key="2">
    <source>
        <dbReference type="ARBA" id="ARBA00061659"/>
    </source>
</evidence>
<dbReference type="GO" id="GO:0009451">
    <property type="term" value="P:RNA modification"/>
    <property type="evidence" value="ECO:0007669"/>
    <property type="project" value="InterPro"/>
</dbReference>
<dbReference type="PROSITE" id="PS51375">
    <property type="entry name" value="PPR"/>
    <property type="match status" value="5"/>
</dbReference>
<gene>
    <name evidence="4" type="primary">LOC104587425</name>
</gene>
<keyword evidence="1" id="KW-0677">Repeat</keyword>
<dbReference type="FunFam" id="1.25.40.10:FF:000958">
    <property type="entry name" value="Pentatricopeptide repeat-containing protein At4g39530"/>
    <property type="match status" value="1"/>
</dbReference>
<dbReference type="Pfam" id="PF13041">
    <property type="entry name" value="PPR_2"/>
    <property type="match status" value="5"/>
</dbReference>
<dbReference type="InterPro" id="IPR046960">
    <property type="entry name" value="PPR_At4g14850-like_plant"/>
</dbReference>
<dbReference type="FunFam" id="1.25.40.10:FF:000073">
    <property type="entry name" value="Pentatricopeptide repeat-containing protein chloroplastic"/>
    <property type="match status" value="1"/>
</dbReference>
<name>A0A1U7YYW9_NELNU</name>
<organism evidence="3 4">
    <name type="scientific">Nelumbo nucifera</name>
    <name type="common">Sacred lotus</name>
    <dbReference type="NCBI Taxonomy" id="4432"/>
    <lineage>
        <taxon>Eukaryota</taxon>
        <taxon>Viridiplantae</taxon>
        <taxon>Streptophyta</taxon>
        <taxon>Embryophyta</taxon>
        <taxon>Tracheophyta</taxon>
        <taxon>Spermatophyta</taxon>
        <taxon>Magnoliopsida</taxon>
        <taxon>Proteales</taxon>
        <taxon>Nelumbonaceae</taxon>
        <taxon>Nelumbo</taxon>
    </lineage>
</organism>
<evidence type="ECO:0000313" key="4">
    <source>
        <dbReference type="RefSeq" id="XP_010243341.1"/>
    </source>
</evidence>
<dbReference type="FunFam" id="1.25.40.10:FF:000361">
    <property type="entry name" value="Pentatricopeptide repeat-containing protein chloroplastic"/>
    <property type="match status" value="1"/>
</dbReference>